<evidence type="ECO:0000256" key="3">
    <source>
        <dbReference type="ARBA" id="ARBA00023315"/>
    </source>
</evidence>
<dbReference type="Proteomes" id="UP001160882">
    <property type="component" value="Unassembled WGS sequence"/>
</dbReference>
<name>A0AA42UNV7_9PSED</name>
<dbReference type="PROSITE" id="PS00098">
    <property type="entry name" value="THIOLASE_1"/>
    <property type="match status" value="1"/>
</dbReference>
<sequence>MNEVVIVAATRTAIGSFQGALANVSAVELGAAVIRQLLAQTQLDPAQVDEVILGQVLTAGAGQNPARQAAVKAGLPFEVPALTLNKVCGSGLKALHLAAQAIRCGDAEVVIAGGQESMSLAPYVMPSARTGQRMGHGQLIDSMITDGLWDAFNDYHMGITAENLVDKYALTREQQDAFAAESQRKAVAAIEAGRFKDEITPIPIPQKKGEPLVFDTDEQPRPGTTAESLGKLRAAFKKDGSVTAGNASSLNDGAAAVLLMSASKAKALGLPVLAKIAAYASAGVDPAIMGIGPVSATQRCLDKAGWQLADLDLIEANEAFAAQALAVGKQLEWDAAKVNVNGGAIALGHPIGASGCRVLVTLLHEMIKRDAKKGLATLCIGGGQGVALAIER</sequence>
<dbReference type="PANTHER" id="PTHR18919">
    <property type="entry name" value="ACETYL-COA C-ACYLTRANSFERASE"/>
    <property type="match status" value="1"/>
</dbReference>
<dbReference type="SUPFAM" id="SSF53901">
    <property type="entry name" value="Thiolase-like"/>
    <property type="match status" value="2"/>
</dbReference>
<dbReference type="InterPro" id="IPR020615">
    <property type="entry name" value="Thiolase_acyl_enz_int_AS"/>
</dbReference>
<evidence type="ECO:0000256" key="1">
    <source>
        <dbReference type="ARBA" id="ARBA00010982"/>
    </source>
</evidence>
<feature type="region of interest" description="Disordered" evidence="7">
    <location>
        <begin position="206"/>
        <end position="227"/>
    </location>
</feature>
<dbReference type="GO" id="GO:0044281">
    <property type="term" value="P:small molecule metabolic process"/>
    <property type="evidence" value="ECO:0007669"/>
    <property type="project" value="UniProtKB-ARBA"/>
</dbReference>
<gene>
    <name evidence="10" type="ORF">N5I14_23390</name>
</gene>
<dbReference type="InterPro" id="IPR020613">
    <property type="entry name" value="Thiolase_CS"/>
</dbReference>
<keyword evidence="3 6" id="KW-0012">Acyltransferase</keyword>
<dbReference type="NCBIfam" id="NF004206">
    <property type="entry name" value="PRK05656.1"/>
    <property type="match status" value="1"/>
</dbReference>
<dbReference type="PIRSF" id="PIRSF000429">
    <property type="entry name" value="Ac-CoA_Ac_transf"/>
    <property type="match status" value="1"/>
</dbReference>
<dbReference type="PROSITE" id="PS00099">
    <property type="entry name" value="THIOLASE_3"/>
    <property type="match status" value="1"/>
</dbReference>
<dbReference type="InterPro" id="IPR020610">
    <property type="entry name" value="Thiolase_AS"/>
</dbReference>
<dbReference type="GO" id="GO:0033812">
    <property type="term" value="F:3-oxoadipyl-CoA thiolase activity"/>
    <property type="evidence" value="ECO:0007669"/>
    <property type="project" value="UniProtKB-EC"/>
</dbReference>
<dbReference type="CDD" id="cd00751">
    <property type="entry name" value="thiolase"/>
    <property type="match status" value="1"/>
</dbReference>
<feature type="active site" description="Proton acceptor" evidence="5">
    <location>
        <position position="349"/>
    </location>
</feature>
<protein>
    <submittedName>
        <fullName evidence="10">Acetyl-CoA C-acetyltransferase</fullName>
    </submittedName>
</protein>
<evidence type="ECO:0000259" key="9">
    <source>
        <dbReference type="Pfam" id="PF02803"/>
    </source>
</evidence>
<dbReference type="PROSITE" id="PS00737">
    <property type="entry name" value="THIOLASE_2"/>
    <property type="match status" value="1"/>
</dbReference>
<dbReference type="AlphaFoldDB" id="A0AA42UNV7"/>
<dbReference type="InterPro" id="IPR002155">
    <property type="entry name" value="Thiolase"/>
</dbReference>
<comment type="similarity">
    <text evidence="1 6">Belongs to the thiolase-like superfamily. Thiolase family.</text>
</comment>
<organism evidence="10 11">
    <name type="scientific">Pseudomonas mosselii</name>
    <dbReference type="NCBI Taxonomy" id="78327"/>
    <lineage>
        <taxon>Bacteria</taxon>
        <taxon>Pseudomonadati</taxon>
        <taxon>Pseudomonadota</taxon>
        <taxon>Gammaproteobacteria</taxon>
        <taxon>Pseudomonadales</taxon>
        <taxon>Pseudomonadaceae</taxon>
        <taxon>Pseudomonas</taxon>
    </lineage>
</organism>
<comment type="catalytic activity">
    <reaction evidence="4">
        <text>succinyl-CoA + acetyl-CoA = 3-oxoadipyl-CoA + CoA</text>
        <dbReference type="Rhea" id="RHEA:19481"/>
        <dbReference type="ChEBI" id="CHEBI:57287"/>
        <dbReference type="ChEBI" id="CHEBI:57288"/>
        <dbReference type="ChEBI" id="CHEBI:57292"/>
        <dbReference type="ChEBI" id="CHEBI:57348"/>
        <dbReference type="EC" id="2.3.1.174"/>
    </reaction>
</comment>
<evidence type="ECO:0000256" key="7">
    <source>
        <dbReference type="SAM" id="MobiDB-lite"/>
    </source>
</evidence>
<evidence type="ECO:0000256" key="5">
    <source>
        <dbReference type="PIRSR" id="PIRSR000429-1"/>
    </source>
</evidence>
<dbReference type="Pfam" id="PF00108">
    <property type="entry name" value="Thiolase_N"/>
    <property type="match status" value="1"/>
</dbReference>
<evidence type="ECO:0000256" key="4">
    <source>
        <dbReference type="ARBA" id="ARBA00048527"/>
    </source>
</evidence>
<dbReference type="PANTHER" id="PTHR18919:SF107">
    <property type="entry name" value="ACETYL-COA ACETYLTRANSFERASE, CYTOSOLIC"/>
    <property type="match status" value="1"/>
</dbReference>
<comment type="caution">
    <text evidence="10">The sequence shown here is derived from an EMBL/GenBank/DDBJ whole genome shotgun (WGS) entry which is preliminary data.</text>
</comment>
<dbReference type="EMBL" id="JAOCGG010000072">
    <property type="protein sequence ID" value="MDH1633192.1"/>
    <property type="molecule type" value="Genomic_DNA"/>
</dbReference>
<dbReference type="InterPro" id="IPR020617">
    <property type="entry name" value="Thiolase_C"/>
</dbReference>
<feature type="active site" description="Proton acceptor" evidence="5">
    <location>
        <position position="379"/>
    </location>
</feature>
<dbReference type="RefSeq" id="WP_280083683.1">
    <property type="nucleotide sequence ID" value="NZ_JAOCGG010000072.1"/>
</dbReference>
<evidence type="ECO:0000259" key="8">
    <source>
        <dbReference type="Pfam" id="PF00108"/>
    </source>
</evidence>
<dbReference type="InterPro" id="IPR016039">
    <property type="entry name" value="Thiolase-like"/>
</dbReference>
<dbReference type="Pfam" id="PF02803">
    <property type="entry name" value="Thiolase_C"/>
    <property type="match status" value="1"/>
</dbReference>
<accession>A0AA42UNV7</accession>
<keyword evidence="2 6" id="KW-0808">Transferase</keyword>
<feature type="domain" description="Thiolase N-terminal" evidence="8">
    <location>
        <begin position="4"/>
        <end position="263"/>
    </location>
</feature>
<evidence type="ECO:0000313" key="11">
    <source>
        <dbReference type="Proteomes" id="UP001160882"/>
    </source>
</evidence>
<evidence type="ECO:0000313" key="10">
    <source>
        <dbReference type="EMBL" id="MDH1633192.1"/>
    </source>
</evidence>
<dbReference type="FunFam" id="3.40.47.10:FF:000010">
    <property type="entry name" value="Acetyl-CoA acetyltransferase (Thiolase)"/>
    <property type="match status" value="1"/>
</dbReference>
<evidence type="ECO:0000256" key="6">
    <source>
        <dbReference type="RuleBase" id="RU003557"/>
    </source>
</evidence>
<feature type="domain" description="Thiolase C-terminal" evidence="9">
    <location>
        <begin position="271"/>
        <end position="392"/>
    </location>
</feature>
<proteinExistence type="inferred from homology"/>
<evidence type="ECO:0000256" key="2">
    <source>
        <dbReference type="ARBA" id="ARBA00022679"/>
    </source>
</evidence>
<dbReference type="Gene3D" id="3.40.47.10">
    <property type="match status" value="2"/>
</dbReference>
<reference evidence="10" key="1">
    <citation type="submission" date="2022-09" db="EMBL/GenBank/DDBJ databases">
        <title>Intensive care unit water sources are persistently colonized with multi-drug resistant bacteria and are the site of extensive horizontal gene transfer of antibiotic resistance genes.</title>
        <authorList>
            <person name="Diorio-Toth L."/>
        </authorList>
    </citation>
    <scope>NUCLEOTIDE SEQUENCE</scope>
    <source>
        <strain evidence="10">GD03782</strain>
    </source>
</reference>
<dbReference type="NCBIfam" id="TIGR01930">
    <property type="entry name" value="AcCoA-C-Actrans"/>
    <property type="match status" value="1"/>
</dbReference>
<feature type="active site" description="Acyl-thioester intermediate" evidence="5">
    <location>
        <position position="88"/>
    </location>
</feature>
<dbReference type="InterPro" id="IPR020616">
    <property type="entry name" value="Thiolase_N"/>
</dbReference>